<dbReference type="EMBL" id="CP036279">
    <property type="protein sequence ID" value="QDU59681.1"/>
    <property type="molecule type" value="Genomic_DNA"/>
</dbReference>
<dbReference type="AlphaFoldDB" id="A0A518AY79"/>
<proteinExistence type="predicted"/>
<evidence type="ECO:0000313" key="4">
    <source>
        <dbReference type="Proteomes" id="UP000317093"/>
    </source>
</evidence>
<dbReference type="Proteomes" id="UP000317093">
    <property type="component" value="Chromosome"/>
</dbReference>
<dbReference type="RefSeq" id="WP_419193179.1">
    <property type="nucleotide sequence ID" value="NZ_CP036279.1"/>
</dbReference>
<gene>
    <name evidence="3" type="ORF">Pan216_05130</name>
</gene>
<name>A0A518AY79_9BACT</name>
<dbReference type="Pfam" id="PF07596">
    <property type="entry name" value="SBP_bac_10"/>
    <property type="match status" value="1"/>
</dbReference>
<dbReference type="PROSITE" id="PS51257">
    <property type="entry name" value="PROKAR_LIPOPROTEIN"/>
    <property type="match status" value="1"/>
</dbReference>
<dbReference type="InterPro" id="IPR011453">
    <property type="entry name" value="DUF1559"/>
</dbReference>
<reference evidence="3 4" key="1">
    <citation type="submission" date="2019-02" db="EMBL/GenBank/DDBJ databases">
        <title>Deep-cultivation of Planctomycetes and their phenomic and genomic characterization uncovers novel biology.</title>
        <authorList>
            <person name="Wiegand S."/>
            <person name="Jogler M."/>
            <person name="Boedeker C."/>
            <person name="Pinto D."/>
            <person name="Vollmers J."/>
            <person name="Rivas-Marin E."/>
            <person name="Kohn T."/>
            <person name="Peeters S.H."/>
            <person name="Heuer A."/>
            <person name="Rast P."/>
            <person name="Oberbeckmann S."/>
            <person name="Bunk B."/>
            <person name="Jeske O."/>
            <person name="Meyerdierks A."/>
            <person name="Storesund J.E."/>
            <person name="Kallscheuer N."/>
            <person name="Luecker S."/>
            <person name="Lage O.M."/>
            <person name="Pohl T."/>
            <person name="Merkel B.J."/>
            <person name="Hornburger P."/>
            <person name="Mueller R.-W."/>
            <person name="Bruemmer F."/>
            <person name="Labrenz M."/>
            <person name="Spormann A.M."/>
            <person name="Op den Camp H."/>
            <person name="Overmann J."/>
            <person name="Amann R."/>
            <person name="Jetten M.S.M."/>
            <person name="Mascher T."/>
            <person name="Medema M.H."/>
            <person name="Devos D.P."/>
            <person name="Kaster A.-K."/>
            <person name="Ovreas L."/>
            <person name="Rohde M."/>
            <person name="Galperin M.Y."/>
            <person name="Jogler C."/>
        </authorList>
    </citation>
    <scope>NUCLEOTIDE SEQUENCE [LARGE SCALE GENOMIC DNA]</scope>
    <source>
        <strain evidence="3 4">Pan216</strain>
    </source>
</reference>
<sequence length="268" mass="29663">MLRHLCPPLLIGVGLLGMLTGCGTFEDTIWQEQQRVKHKRWSTISEGLLDYNTTTLNNHFPPQHSIDAEGKPLLSWRVLILPHLRDPEAQALYAKFKLDEPWDSPANKELLEKIPKVYAPTEYDLAQKGMTKVLGVSGPGTAFVGGLPQGREVFTDTDWTPLVEAPAKTIVAVQAAPERAVPWTKPEDFPWNPDDPITGMEVDKKGRITALFARGEVLNIPHDLPTDQVNALITISGGEEANARDFGERLIPKPKDPLVSERSLKASP</sequence>
<evidence type="ECO:0000313" key="3">
    <source>
        <dbReference type="EMBL" id="QDU59681.1"/>
    </source>
</evidence>
<protein>
    <recommendedName>
        <fullName evidence="2">DUF1559 domain-containing protein</fullName>
    </recommendedName>
</protein>
<keyword evidence="4" id="KW-1185">Reference proteome</keyword>
<feature type="domain" description="DUF1559" evidence="2">
    <location>
        <begin position="57"/>
        <end position="123"/>
    </location>
</feature>
<feature type="region of interest" description="Disordered" evidence="1">
    <location>
        <begin position="243"/>
        <end position="268"/>
    </location>
</feature>
<accession>A0A518AY79</accession>
<dbReference type="KEGG" id="knv:Pan216_05130"/>
<evidence type="ECO:0000256" key="1">
    <source>
        <dbReference type="SAM" id="MobiDB-lite"/>
    </source>
</evidence>
<evidence type="ECO:0000259" key="2">
    <source>
        <dbReference type="Pfam" id="PF07596"/>
    </source>
</evidence>
<organism evidence="3 4">
    <name type="scientific">Kolteria novifilia</name>
    <dbReference type="NCBI Taxonomy" id="2527975"/>
    <lineage>
        <taxon>Bacteria</taxon>
        <taxon>Pseudomonadati</taxon>
        <taxon>Planctomycetota</taxon>
        <taxon>Planctomycetia</taxon>
        <taxon>Kolteriales</taxon>
        <taxon>Kolteriaceae</taxon>
        <taxon>Kolteria</taxon>
    </lineage>
</organism>